<feature type="domain" description="SHSP" evidence="8">
    <location>
        <begin position="12"/>
        <end position="117"/>
    </location>
</feature>
<dbReference type="Gene3D" id="2.60.40.790">
    <property type="match status" value="1"/>
</dbReference>
<name>A0A6P3Z7R0_ZIZJJ</name>
<proteinExistence type="inferred from homology"/>
<dbReference type="CDD" id="cd06464">
    <property type="entry name" value="ACD_sHsps-like"/>
    <property type="match status" value="1"/>
</dbReference>
<dbReference type="InterPro" id="IPR002068">
    <property type="entry name" value="A-crystallin/Hsp20_dom"/>
</dbReference>
<accession>A0A6P3Z7R0</accession>
<evidence type="ECO:0000256" key="6">
    <source>
        <dbReference type="SAM" id="MobiDB-lite"/>
    </source>
</evidence>
<feature type="compositionally biased region" description="Pro residues" evidence="6">
    <location>
        <begin position="101"/>
        <end position="111"/>
    </location>
</feature>
<evidence type="ECO:0000256" key="1">
    <source>
        <dbReference type="ARBA" id="ARBA00004162"/>
    </source>
</evidence>
<evidence type="ECO:0000256" key="2">
    <source>
        <dbReference type="ARBA" id="ARBA00022475"/>
    </source>
</evidence>
<dbReference type="GO" id="GO:0006952">
    <property type="term" value="P:defense response"/>
    <property type="evidence" value="ECO:0007669"/>
    <property type="project" value="UniProtKB-KW"/>
</dbReference>
<dbReference type="Proteomes" id="UP001652623">
    <property type="component" value="Chromosome 10"/>
</dbReference>
<evidence type="ECO:0000259" key="8">
    <source>
        <dbReference type="PROSITE" id="PS01031"/>
    </source>
</evidence>
<dbReference type="PANTHER" id="PTHR43670:SF114">
    <property type="entry name" value="OS05G0592000 PROTEIN"/>
    <property type="match status" value="1"/>
</dbReference>
<keyword evidence="7" id="KW-0812">Transmembrane</keyword>
<dbReference type="GO" id="GO:0034605">
    <property type="term" value="P:cellular response to heat"/>
    <property type="evidence" value="ECO:0007669"/>
    <property type="project" value="TreeGrafter"/>
</dbReference>
<dbReference type="GO" id="GO:0005886">
    <property type="term" value="C:plasma membrane"/>
    <property type="evidence" value="ECO:0007669"/>
    <property type="project" value="UniProtKB-SubCell"/>
</dbReference>
<protein>
    <submittedName>
        <fullName evidence="10">Inactive protein RESTRICTED TEV MOVEMENT 2</fullName>
    </submittedName>
</protein>
<gene>
    <name evidence="10" type="primary">LOC107410386</name>
</gene>
<evidence type="ECO:0000256" key="3">
    <source>
        <dbReference type="ARBA" id="ARBA00022821"/>
    </source>
</evidence>
<feature type="region of interest" description="Disordered" evidence="6">
    <location>
        <begin position="99"/>
        <end position="242"/>
    </location>
</feature>
<comment type="similarity">
    <text evidence="4 5">Belongs to the small heat shock protein (HSP20) family.</text>
</comment>
<dbReference type="RefSeq" id="XP_015873299.3">
    <property type="nucleotide sequence ID" value="XM_016017813.4"/>
</dbReference>
<comment type="subcellular location">
    <subcellularLocation>
        <location evidence="1">Cell membrane</location>
        <topology evidence="1">Single-pass membrane protein</topology>
    </subcellularLocation>
</comment>
<dbReference type="InParanoid" id="A0A6P3Z7R0"/>
<evidence type="ECO:0000313" key="9">
    <source>
        <dbReference type="Proteomes" id="UP001652623"/>
    </source>
</evidence>
<feature type="compositionally biased region" description="Basic and acidic residues" evidence="6">
    <location>
        <begin position="229"/>
        <end position="242"/>
    </location>
</feature>
<sequence length="310" mass="33759">MAEKQIVAVRSPNEANFEPATEWVTNDALDTLMIYVPGFKREKLRVQITSAGKLRISGERQGPTGVNSQFRKEFPIPQNCDTDKISANFFEGIIYVKLPKTKPPAPAPAPAPDVKAQEKPKSATETTPPATAKLPKPATTTTAADQQLKDKNKIAQKQQGPSKEPSRVPTTKDKTGDATIAQQKPPSQKEKQPSKEVGSNKYEESKDLDSKEARAAGADNARSNVNEIKAMEKEKNKDERGKTVVVGKEGEAGGVTDGQPRLEGLVAIVKKPRKLLNLVVGLLLFVVFTLYLKDAISKSFKGESKRSAEL</sequence>
<dbReference type="InterPro" id="IPR008978">
    <property type="entry name" value="HSP20-like_chaperone"/>
</dbReference>
<dbReference type="KEGG" id="zju:107410386"/>
<dbReference type="PROSITE" id="PS01031">
    <property type="entry name" value="SHSP"/>
    <property type="match status" value="1"/>
</dbReference>
<feature type="compositionally biased region" description="Basic and acidic residues" evidence="6">
    <location>
        <begin position="201"/>
        <end position="214"/>
    </location>
</feature>
<dbReference type="GeneID" id="107410386"/>
<dbReference type="PANTHER" id="PTHR43670">
    <property type="entry name" value="HEAT SHOCK PROTEIN 26"/>
    <property type="match status" value="1"/>
</dbReference>
<feature type="compositionally biased region" description="Basic and acidic residues" evidence="6">
    <location>
        <begin position="164"/>
        <end position="176"/>
    </location>
</feature>
<evidence type="ECO:0000313" key="10">
    <source>
        <dbReference type="RefSeq" id="XP_015873299.3"/>
    </source>
</evidence>
<keyword evidence="7" id="KW-0472">Membrane</keyword>
<evidence type="ECO:0000256" key="7">
    <source>
        <dbReference type="SAM" id="Phobius"/>
    </source>
</evidence>
<keyword evidence="7" id="KW-1133">Transmembrane helix</keyword>
<keyword evidence="3" id="KW-0611">Plant defense</keyword>
<keyword evidence="9" id="KW-1185">Reference proteome</keyword>
<dbReference type="Pfam" id="PF00011">
    <property type="entry name" value="HSP20"/>
    <property type="match status" value="1"/>
</dbReference>
<reference evidence="10" key="1">
    <citation type="submission" date="2025-08" db="UniProtKB">
        <authorList>
            <consortium name="RefSeq"/>
        </authorList>
    </citation>
    <scope>IDENTIFICATION</scope>
    <source>
        <tissue evidence="10">Seedling</tissue>
    </source>
</reference>
<evidence type="ECO:0000256" key="4">
    <source>
        <dbReference type="PROSITE-ProRule" id="PRU00285"/>
    </source>
</evidence>
<organism evidence="9 10">
    <name type="scientific">Ziziphus jujuba</name>
    <name type="common">Chinese jujube</name>
    <name type="synonym">Ziziphus sativa</name>
    <dbReference type="NCBI Taxonomy" id="326968"/>
    <lineage>
        <taxon>Eukaryota</taxon>
        <taxon>Viridiplantae</taxon>
        <taxon>Streptophyta</taxon>
        <taxon>Embryophyta</taxon>
        <taxon>Tracheophyta</taxon>
        <taxon>Spermatophyta</taxon>
        <taxon>Magnoliopsida</taxon>
        <taxon>eudicotyledons</taxon>
        <taxon>Gunneridae</taxon>
        <taxon>Pentapetalae</taxon>
        <taxon>rosids</taxon>
        <taxon>fabids</taxon>
        <taxon>Rosales</taxon>
        <taxon>Rhamnaceae</taxon>
        <taxon>Paliureae</taxon>
        <taxon>Ziziphus</taxon>
    </lineage>
</organism>
<feature type="transmembrane region" description="Helical" evidence="7">
    <location>
        <begin position="275"/>
        <end position="292"/>
    </location>
</feature>
<feature type="compositionally biased region" description="Low complexity" evidence="6">
    <location>
        <begin position="123"/>
        <end position="144"/>
    </location>
</feature>
<keyword evidence="2" id="KW-1003">Cell membrane</keyword>
<dbReference type="SUPFAM" id="SSF49764">
    <property type="entry name" value="HSP20-like chaperones"/>
    <property type="match status" value="1"/>
</dbReference>
<evidence type="ECO:0000256" key="5">
    <source>
        <dbReference type="RuleBase" id="RU003616"/>
    </source>
</evidence>
<dbReference type="AlphaFoldDB" id="A0A6P3Z7R0"/>